<evidence type="ECO:0000256" key="1">
    <source>
        <dbReference type="ARBA" id="ARBA00022801"/>
    </source>
</evidence>
<evidence type="ECO:0000313" key="6">
    <source>
        <dbReference type="Proteomes" id="UP001597079"/>
    </source>
</evidence>
<keyword evidence="2" id="KW-0720">Serine protease</keyword>
<accession>A0ABW4JED5</accession>
<evidence type="ECO:0000313" key="5">
    <source>
        <dbReference type="EMBL" id="MFD1674449.1"/>
    </source>
</evidence>
<comment type="caution">
    <text evidence="5">The sequence shown here is derived from an EMBL/GenBank/DDBJ whole genome shotgun (WGS) entry which is preliminary data.</text>
</comment>
<dbReference type="InterPro" id="IPR001375">
    <property type="entry name" value="Peptidase_S9_cat"/>
</dbReference>
<dbReference type="PANTHER" id="PTHR42776">
    <property type="entry name" value="SERINE PEPTIDASE S9 FAMILY MEMBER"/>
    <property type="match status" value="1"/>
</dbReference>
<dbReference type="InterPro" id="IPR011659">
    <property type="entry name" value="WD40"/>
</dbReference>
<dbReference type="Pfam" id="PF00930">
    <property type="entry name" value="DPPIV_N"/>
    <property type="match status" value="1"/>
</dbReference>
<protein>
    <submittedName>
        <fullName evidence="5">Prolyl oligopeptidase family serine peptidase</fullName>
    </submittedName>
</protein>
<dbReference type="Gene3D" id="2.120.10.30">
    <property type="entry name" value="TolB, C-terminal domain"/>
    <property type="match status" value="2"/>
</dbReference>
<evidence type="ECO:0000256" key="2">
    <source>
        <dbReference type="ARBA" id="ARBA00022825"/>
    </source>
</evidence>
<dbReference type="EMBL" id="JBHUCX010000020">
    <property type="protein sequence ID" value="MFD1674449.1"/>
    <property type="molecule type" value="Genomic_DNA"/>
</dbReference>
<keyword evidence="6" id="KW-1185">Reference proteome</keyword>
<proteinExistence type="predicted"/>
<dbReference type="Pfam" id="PF07676">
    <property type="entry name" value="PD40"/>
    <property type="match status" value="1"/>
</dbReference>
<keyword evidence="2" id="KW-0645">Protease</keyword>
<feature type="domain" description="Peptidase S9 prolyl oligopeptidase catalytic" evidence="3">
    <location>
        <begin position="491"/>
        <end position="697"/>
    </location>
</feature>
<dbReference type="InterPro" id="IPR029058">
    <property type="entry name" value="AB_hydrolase_fold"/>
</dbReference>
<keyword evidence="1" id="KW-0378">Hydrolase</keyword>
<dbReference type="Gene3D" id="3.40.50.1820">
    <property type="entry name" value="alpha/beta hydrolase"/>
    <property type="match status" value="1"/>
</dbReference>
<dbReference type="PANTHER" id="PTHR42776:SF27">
    <property type="entry name" value="DIPEPTIDYL PEPTIDASE FAMILY MEMBER 6"/>
    <property type="match status" value="1"/>
</dbReference>
<feature type="domain" description="Dipeptidylpeptidase IV N-terminal" evidence="4">
    <location>
        <begin position="115"/>
        <end position="265"/>
    </location>
</feature>
<dbReference type="SUPFAM" id="SSF82171">
    <property type="entry name" value="DPP6 N-terminal domain-like"/>
    <property type="match status" value="1"/>
</dbReference>
<dbReference type="InterPro" id="IPR002469">
    <property type="entry name" value="Peptidase_S9B_N"/>
</dbReference>
<dbReference type="InterPro" id="IPR011042">
    <property type="entry name" value="6-blade_b-propeller_TolB-like"/>
</dbReference>
<dbReference type="Proteomes" id="UP001597079">
    <property type="component" value="Unassembled WGS sequence"/>
</dbReference>
<evidence type="ECO:0000259" key="3">
    <source>
        <dbReference type="Pfam" id="PF00326"/>
    </source>
</evidence>
<dbReference type="Pfam" id="PF00326">
    <property type="entry name" value="Peptidase_S9"/>
    <property type="match status" value="1"/>
</dbReference>
<sequence length="703" mass="78821">MEKRKITVEDFTSFKLIGSLAASPDGQQVIFEYQTASLKEDGYRTQLMLADVRSQKTRLLTTAGKRNHNVQWSPDGKQIAFISDRAMGSQIWLIPADGGEAVQLTRFQNGVQSPRWSSDGSTIFALVPTQADDEVLCFADDTSETEAKDTMDKAQKEWAENPKRFGKLHYKMDGSGLSKHLYPQLVAIDVADGTVKQLTKGHVGIRSITPSPDGQYVYFTQGHESDLEWWYSDLYRIAVDSEQIERLSDELLFHEVKFSPDGKTLAALAYDDTYNTYKSATHTKLYLLTPEGQMIRHLTADFPDDLSNSNLTDLRASVGSTYLRFAEDSQALYLLSTREGQSEILRFQTDGSTPQGEVVLGGKRDIYAYDFVGESQFVFAYATSTNPSRLAVAELGNGPFATRTYRGPTEPMNQVAATPFAPQNEQLLFAPNEALVESLNLVEPEPFWYQSANNWWVQGWVMRPTDFQAGNQYPTILEIHGGPQLNYGYAVFHEMQWLAAQGYAIVLTNPRGGKSYGQDFVNAVRHHYGEGDAADVLNGLEVACEQFDFIDAKRVAVTGGSYGGFMTNWLVGHTNRFFAAVSQRSISNWISFFGCSDIGPLFVESQLVEAASGNLDALWRMSPLAYVEQVETPILMLHSEQDLRCPIEQAEQFYTWLRRRGKDTELLRIPNASHGLSRDGKPKLRVKRLEAIFGYINDRLPQA</sequence>
<gene>
    <name evidence="5" type="ORF">ACFSB2_06980</name>
</gene>
<dbReference type="RefSeq" id="WP_377942316.1">
    <property type="nucleotide sequence ID" value="NZ_JBHUCX010000020.1"/>
</dbReference>
<organism evidence="5 6">
    <name type="scientific">Alicyclobacillus fodiniaquatilis</name>
    <dbReference type="NCBI Taxonomy" id="1661150"/>
    <lineage>
        <taxon>Bacteria</taxon>
        <taxon>Bacillati</taxon>
        <taxon>Bacillota</taxon>
        <taxon>Bacilli</taxon>
        <taxon>Bacillales</taxon>
        <taxon>Alicyclobacillaceae</taxon>
        <taxon>Alicyclobacillus</taxon>
    </lineage>
</organism>
<name>A0ABW4JED5_9BACL</name>
<reference evidence="6" key="1">
    <citation type="journal article" date="2019" name="Int. J. Syst. Evol. Microbiol.">
        <title>The Global Catalogue of Microorganisms (GCM) 10K type strain sequencing project: providing services to taxonomists for standard genome sequencing and annotation.</title>
        <authorList>
            <consortium name="The Broad Institute Genomics Platform"/>
            <consortium name="The Broad Institute Genome Sequencing Center for Infectious Disease"/>
            <person name="Wu L."/>
            <person name="Ma J."/>
        </authorList>
    </citation>
    <scope>NUCLEOTIDE SEQUENCE [LARGE SCALE GENOMIC DNA]</scope>
    <source>
        <strain evidence="6">CGMCC 1.12286</strain>
    </source>
</reference>
<evidence type="ECO:0000259" key="4">
    <source>
        <dbReference type="Pfam" id="PF00930"/>
    </source>
</evidence>
<dbReference type="SUPFAM" id="SSF53474">
    <property type="entry name" value="alpha/beta-Hydrolases"/>
    <property type="match status" value="1"/>
</dbReference>